<dbReference type="InterPro" id="IPR009057">
    <property type="entry name" value="Homeodomain-like_sf"/>
</dbReference>
<dbReference type="PANTHER" id="PTHR43479">
    <property type="entry name" value="ACREF/ENVCD OPERON REPRESSOR-RELATED"/>
    <property type="match status" value="1"/>
</dbReference>
<dbReference type="PRINTS" id="PR00455">
    <property type="entry name" value="HTHTETR"/>
</dbReference>
<dbReference type="InterPro" id="IPR050624">
    <property type="entry name" value="HTH-type_Tx_Regulator"/>
</dbReference>
<dbReference type="Gene3D" id="1.10.357.10">
    <property type="entry name" value="Tetracycline Repressor, domain 2"/>
    <property type="match status" value="1"/>
</dbReference>
<evidence type="ECO:0000259" key="3">
    <source>
        <dbReference type="PROSITE" id="PS50977"/>
    </source>
</evidence>
<dbReference type="EMBL" id="JBHTJR010000017">
    <property type="protein sequence ID" value="MFD0992158.1"/>
    <property type="molecule type" value="Genomic_DNA"/>
</dbReference>
<feature type="domain" description="HTH tetR-type" evidence="3">
    <location>
        <begin position="1"/>
        <end position="61"/>
    </location>
</feature>
<dbReference type="RefSeq" id="WP_386105156.1">
    <property type="nucleotide sequence ID" value="NZ_JBHTJR010000017.1"/>
</dbReference>
<name>A0ABW3JNT1_9FLAO</name>
<dbReference type="PANTHER" id="PTHR43479:SF11">
    <property type="entry name" value="ACREF_ENVCD OPERON REPRESSOR-RELATED"/>
    <property type="match status" value="1"/>
</dbReference>
<comment type="caution">
    <text evidence="4">The sequence shown here is derived from an EMBL/GenBank/DDBJ whole genome shotgun (WGS) entry which is preliminary data.</text>
</comment>
<dbReference type="Pfam" id="PF00440">
    <property type="entry name" value="TetR_N"/>
    <property type="match status" value="1"/>
</dbReference>
<dbReference type="SUPFAM" id="SSF46689">
    <property type="entry name" value="Homeodomain-like"/>
    <property type="match status" value="1"/>
</dbReference>
<evidence type="ECO:0000256" key="1">
    <source>
        <dbReference type="ARBA" id="ARBA00023125"/>
    </source>
</evidence>
<keyword evidence="1 2" id="KW-0238">DNA-binding</keyword>
<evidence type="ECO:0000313" key="4">
    <source>
        <dbReference type="EMBL" id="MFD0992158.1"/>
    </source>
</evidence>
<dbReference type="PROSITE" id="PS01081">
    <property type="entry name" value="HTH_TETR_1"/>
    <property type="match status" value="1"/>
</dbReference>
<feature type="DNA-binding region" description="H-T-H motif" evidence="2">
    <location>
        <begin position="24"/>
        <end position="43"/>
    </location>
</feature>
<accession>A0ABW3JNT1</accession>
<reference evidence="5" key="1">
    <citation type="journal article" date="2019" name="Int. J. Syst. Evol. Microbiol.">
        <title>The Global Catalogue of Microorganisms (GCM) 10K type strain sequencing project: providing services to taxonomists for standard genome sequencing and annotation.</title>
        <authorList>
            <consortium name="The Broad Institute Genomics Platform"/>
            <consortium name="The Broad Institute Genome Sequencing Center for Infectious Disease"/>
            <person name="Wu L."/>
            <person name="Ma J."/>
        </authorList>
    </citation>
    <scope>NUCLEOTIDE SEQUENCE [LARGE SCALE GENOMIC DNA]</scope>
    <source>
        <strain evidence="5">CCUG 60527</strain>
    </source>
</reference>
<gene>
    <name evidence="4" type="ORF">ACFQ1U_02985</name>
</gene>
<protein>
    <submittedName>
        <fullName evidence="4">TetR/AcrR family transcriptional regulator</fullName>
    </submittedName>
</protein>
<organism evidence="4 5">
    <name type="scientific">Tenacibaculum geojense</name>
    <dbReference type="NCBI Taxonomy" id="915352"/>
    <lineage>
        <taxon>Bacteria</taxon>
        <taxon>Pseudomonadati</taxon>
        <taxon>Bacteroidota</taxon>
        <taxon>Flavobacteriia</taxon>
        <taxon>Flavobacteriales</taxon>
        <taxon>Flavobacteriaceae</taxon>
        <taxon>Tenacibaculum</taxon>
    </lineage>
</organism>
<dbReference type="InterPro" id="IPR001647">
    <property type="entry name" value="HTH_TetR"/>
</dbReference>
<dbReference type="PROSITE" id="PS50977">
    <property type="entry name" value="HTH_TETR_2"/>
    <property type="match status" value="1"/>
</dbReference>
<evidence type="ECO:0000313" key="5">
    <source>
        <dbReference type="Proteomes" id="UP001597062"/>
    </source>
</evidence>
<dbReference type="Proteomes" id="UP001597062">
    <property type="component" value="Unassembled WGS sequence"/>
</dbReference>
<dbReference type="InterPro" id="IPR023772">
    <property type="entry name" value="DNA-bd_HTH_TetR-type_CS"/>
</dbReference>
<proteinExistence type="predicted"/>
<sequence length="173" mass="19872">MTKKELLVDTALELFAQEGFNATSTSKIAKQAQVSEGLIFRHFGSKKGLLKAIIGDIEIKINELFAPIFELKDPKRVLLETLKLPFAIEKSSYNYWRLQFKLKWEDNYDSKNKTDALLSKLTITFTQLNYKQPELEAQLVVHILDAIASDLLKGNLEKTTNYQQFLIQKYGLI</sequence>
<evidence type="ECO:0000256" key="2">
    <source>
        <dbReference type="PROSITE-ProRule" id="PRU00335"/>
    </source>
</evidence>
<keyword evidence="5" id="KW-1185">Reference proteome</keyword>